<comment type="caution">
    <text evidence="1">The sequence shown here is derived from an EMBL/GenBank/DDBJ whole genome shotgun (WGS) entry which is preliminary data.</text>
</comment>
<evidence type="ECO:0008006" key="2">
    <source>
        <dbReference type="Google" id="ProtNLM"/>
    </source>
</evidence>
<reference evidence="1" key="1">
    <citation type="journal article" date="2012" name="PLoS ONE">
        <title>Gene sets for utilization of primary and secondary nutrition supplies in the distal gut of endangered iberian lynx.</title>
        <authorList>
            <person name="Alcaide M."/>
            <person name="Messina E."/>
            <person name="Richter M."/>
            <person name="Bargiela R."/>
            <person name="Peplies J."/>
            <person name="Huws S.A."/>
            <person name="Newbold C.J."/>
            <person name="Golyshin P.N."/>
            <person name="Simon M.A."/>
            <person name="Lopez G."/>
            <person name="Yakimov M.M."/>
            <person name="Ferrer M."/>
        </authorList>
    </citation>
    <scope>NUCLEOTIDE SEQUENCE</scope>
</reference>
<protein>
    <recommendedName>
        <fullName evidence="2">DNA topoisomerase I</fullName>
    </recommendedName>
</protein>
<dbReference type="InterPro" id="IPR025589">
    <property type="entry name" value="Toprim_C_rpt"/>
</dbReference>
<sequence>PKGTDPRTIDLQSCIDLIIKSETPKNTVIASFEEDDIQIIDGNYGPYIKHAGDNYRIPKGTDATALTLDDCKEIISTGKPTSGRRRSYRKK</sequence>
<dbReference type="AlphaFoldDB" id="J9F5Y2"/>
<dbReference type="EMBL" id="AMCI01008923">
    <property type="protein sequence ID" value="EJW90301.1"/>
    <property type="molecule type" value="Genomic_DNA"/>
</dbReference>
<dbReference type="Pfam" id="PF13368">
    <property type="entry name" value="Toprim_C_rpt"/>
    <property type="match status" value="1"/>
</dbReference>
<proteinExistence type="predicted"/>
<evidence type="ECO:0000313" key="1">
    <source>
        <dbReference type="EMBL" id="EJW90301.1"/>
    </source>
</evidence>
<gene>
    <name evidence="1" type="ORF">EVA_21592</name>
</gene>
<accession>J9F5Y2</accession>
<name>J9F5Y2_9ZZZZ</name>
<feature type="non-terminal residue" evidence="1">
    <location>
        <position position="1"/>
    </location>
</feature>
<organism evidence="1">
    <name type="scientific">gut metagenome</name>
    <dbReference type="NCBI Taxonomy" id="749906"/>
    <lineage>
        <taxon>unclassified sequences</taxon>
        <taxon>metagenomes</taxon>
        <taxon>organismal metagenomes</taxon>
    </lineage>
</organism>